<dbReference type="PANTHER" id="PTHR45739:SF8">
    <property type="entry name" value="FRAS1-RELATED EXTRACELLULAR MATRIX PROTEIN 1"/>
    <property type="match status" value="1"/>
</dbReference>
<evidence type="ECO:0000256" key="3">
    <source>
        <dbReference type="ARBA" id="ARBA00023180"/>
    </source>
</evidence>
<keyword evidence="1" id="KW-0732">Signal</keyword>
<evidence type="ECO:0000256" key="1">
    <source>
        <dbReference type="ARBA" id="ARBA00022729"/>
    </source>
</evidence>
<dbReference type="OrthoDB" id="430044at2759"/>
<protein>
    <recommendedName>
        <fullName evidence="7">Cadherin domain-containing protein</fullName>
    </recommendedName>
</protein>
<evidence type="ECO:0000313" key="5">
    <source>
        <dbReference type="EMBL" id="PVD34548.1"/>
    </source>
</evidence>
<keyword evidence="3" id="KW-0325">Glycoprotein</keyword>
<dbReference type="InterPro" id="IPR039005">
    <property type="entry name" value="CSPG_rpt"/>
</dbReference>
<dbReference type="EMBL" id="PZQS01000003">
    <property type="protein sequence ID" value="PVD34548.1"/>
    <property type="molecule type" value="Genomic_DNA"/>
</dbReference>
<evidence type="ECO:0000313" key="6">
    <source>
        <dbReference type="Proteomes" id="UP000245119"/>
    </source>
</evidence>
<accession>A0A2T7PM85</accession>
<dbReference type="PROSITE" id="PS51854">
    <property type="entry name" value="CSPG"/>
    <property type="match status" value="1"/>
</dbReference>
<organism evidence="5 6">
    <name type="scientific">Pomacea canaliculata</name>
    <name type="common">Golden apple snail</name>
    <dbReference type="NCBI Taxonomy" id="400727"/>
    <lineage>
        <taxon>Eukaryota</taxon>
        <taxon>Metazoa</taxon>
        <taxon>Spiralia</taxon>
        <taxon>Lophotrochozoa</taxon>
        <taxon>Mollusca</taxon>
        <taxon>Gastropoda</taxon>
        <taxon>Caenogastropoda</taxon>
        <taxon>Architaenioglossa</taxon>
        <taxon>Ampullarioidea</taxon>
        <taxon>Ampullariidae</taxon>
        <taxon>Pomacea</taxon>
    </lineage>
</organism>
<dbReference type="STRING" id="400727.A0A2T7PM85"/>
<evidence type="ECO:0000256" key="2">
    <source>
        <dbReference type="ARBA" id="ARBA00022737"/>
    </source>
</evidence>
<dbReference type="AlphaFoldDB" id="A0A2T7PM85"/>
<reference evidence="5 6" key="1">
    <citation type="submission" date="2018-04" db="EMBL/GenBank/DDBJ databases">
        <title>The genome of golden apple snail Pomacea canaliculata provides insight into stress tolerance and invasive adaptation.</title>
        <authorList>
            <person name="Liu C."/>
            <person name="Liu B."/>
            <person name="Ren Y."/>
            <person name="Zhang Y."/>
            <person name="Wang H."/>
            <person name="Li S."/>
            <person name="Jiang F."/>
            <person name="Yin L."/>
            <person name="Zhang G."/>
            <person name="Qian W."/>
            <person name="Fan W."/>
        </authorList>
    </citation>
    <scope>NUCLEOTIDE SEQUENCE [LARGE SCALE GENOMIC DNA]</scope>
    <source>
        <strain evidence="5">SZHN2017</strain>
        <tissue evidence="5">Muscle</tissue>
    </source>
</reference>
<sequence>MVCTLVMCSPQQVEGGNLMIDLPILNVVDGDDPADVLTFVLTEQPKHGKIVRQTQEGSFPITNFTLDDITGASTIEYEHDDTETNSDLFRFFLLDGKHNVSQTVPIKIFPVFINITQGANFTQRDIDLQRVQYVHTGLEGVRDLIKLDVTDGLNPLIDRYFYVTVEGLDIVFPRVVNRGVELPEGGTAILSTDLSAELT</sequence>
<proteinExistence type="predicted"/>
<keyword evidence="6" id="KW-1185">Reference proteome</keyword>
<dbReference type="GO" id="GO:0009653">
    <property type="term" value="P:anatomical structure morphogenesis"/>
    <property type="evidence" value="ECO:0007669"/>
    <property type="project" value="TreeGrafter"/>
</dbReference>
<dbReference type="Proteomes" id="UP000245119">
    <property type="component" value="Linkage Group LG3"/>
</dbReference>
<gene>
    <name evidence="5" type="ORF">C0Q70_05823</name>
</gene>
<evidence type="ECO:0000256" key="4">
    <source>
        <dbReference type="PROSITE-ProRule" id="PRU01201"/>
    </source>
</evidence>
<evidence type="ECO:0008006" key="7">
    <source>
        <dbReference type="Google" id="ProtNLM"/>
    </source>
</evidence>
<keyword evidence="2" id="KW-0677">Repeat</keyword>
<dbReference type="PANTHER" id="PTHR45739">
    <property type="entry name" value="MATRIX PROTEIN, PUTATIVE-RELATED"/>
    <property type="match status" value="1"/>
</dbReference>
<dbReference type="InterPro" id="IPR051561">
    <property type="entry name" value="FRAS1_ECM"/>
</dbReference>
<name>A0A2T7PM85_POMCA</name>
<feature type="repeat" description="CSPG" evidence="4">
    <location>
        <begin position="1"/>
        <end position="94"/>
    </location>
</feature>
<dbReference type="Pfam" id="PF16184">
    <property type="entry name" value="Cadherin_3"/>
    <property type="match status" value="2"/>
</dbReference>
<comment type="caution">
    <text evidence="5">The sequence shown here is derived from an EMBL/GenBank/DDBJ whole genome shotgun (WGS) entry which is preliminary data.</text>
</comment>